<dbReference type="EMBL" id="BMAW01018468">
    <property type="protein sequence ID" value="GFT58547.1"/>
    <property type="molecule type" value="Genomic_DNA"/>
</dbReference>
<dbReference type="Proteomes" id="UP000887013">
    <property type="component" value="Unassembled WGS sequence"/>
</dbReference>
<protein>
    <submittedName>
        <fullName evidence="1">Uncharacterized protein</fullName>
    </submittedName>
</protein>
<comment type="caution">
    <text evidence="1">The sequence shown here is derived from an EMBL/GenBank/DDBJ whole genome shotgun (WGS) entry which is preliminary data.</text>
</comment>
<evidence type="ECO:0000313" key="2">
    <source>
        <dbReference type="Proteomes" id="UP000887013"/>
    </source>
</evidence>
<gene>
    <name evidence="1" type="ORF">NPIL_599511</name>
</gene>
<dbReference type="OrthoDB" id="10346941at2759"/>
<evidence type="ECO:0000313" key="1">
    <source>
        <dbReference type="EMBL" id="GFT58547.1"/>
    </source>
</evidence>
<name>A0A8X6PD22_NEPPI</name>
<proteinExistence type="predicted"/>
<reference evidence="1" key="1">
    <citation type="submission" date="2020-08" db="EMBL/GenBank/DDBJ databases">
        <title>Multicomponent nature underlies the extraordinary mechanical properties of spider dragline silk.</title>
        <authorList>
            <person name="Kono N."/>
            <person name="Nakamura H."/>
            <person name="Mori M."/>
            <person name="Yoshida Y."/>
            <person name="Ohtoshi R."/>
            <person name="Malay A.D."/>
            <person name="Moran D.A.P."/>
            <person name="Tomita M."/>
            <person name="Numata K."/>
            <person name="Arakawa K."/>
        </authorList>
    </citation>
    <scope>NUCLEOTIDE SEQUENCE</scope>
</reference>
<accession>A0A8X6PD22</accession>
<organism evidence="1 2">
    <name type="scientific">Nephila pilipes</name>
    <name type="common">Giant wood spider</name>
    <name type="synonym">Nephila maculata</name>
    <dbReference type="NCBI Taxonomy" id="299642"/>
    <lineage>
        <taxon>Eukaryota</taxon>
        <taxon>Metazoa</taxon>
        <taxon>Ecdysozoa</taxon>
        <taxon>Arthropoda</taxon>
        <taxon>Chelicerata</taxon>
        <taxon>Arachnida</taxon>
        <taxon>Araneae</taxon>
        <taxon>Araneomorphae</taxon>
        <taxon>Entelegynae</taxon>
        <taxon>Araneoidea</taxon>
        <taxon>Nephilidae</taxon>
        <taxon>Nephila</taxon>
    </lineage>
</organism>
<sequence length="150" mass="16604">MSVSLRGKKVKLHSVNCFCFPVHRSLSKIKNIAMTVYEVLKSTIIHSSIDIYKSSSALDETFISSIVSSRFSDDPLRFITDAGMGGREGGWQEERVPIATLILRFVKEPSPGLLTYSSFKRREGGILSLLSCAADFFCCVVDRLMDALCG</sequence>
<dbReference type="AlphaFoldDB" id="A0A8X6PD22"/>
<keyword evidence="2" id="KW-1185">Reference proteome</keyword>